<sequence>MKRRGMALLMTLTILLVLSLALTKSFEDRALEQRHLSASLAQFQLENLARSVVRGLIQAFRVHGFWEVTRSKQGLALIPAGAVVPLGEAGISDISITSLDHLFNLKNRFKPLSVQAKVFDKTLTSIYAARQTQSFGVNPEEVMSALNDFQDPDSDPDEYFPYGAEQYPQAHPAFKVKNAPFDLLSEVKVLPAFALLGLSQKELEDHFRVSGPLESRLDVNMAKPEEIAAFLDQWSGLGEPYQNLERLKAPLLEILSQKDKNGFQPFFDEPFVSRGNSVFEQELEARGLMGQISAAELDLFSGVTKLALIRFTLHQGPRTKRVRVLVEFSYAIKLPGKRLPKATGAVIHEMQIY</sequence>
<organism evidence="1 2">
    <name type="scientific">Candidatus Lambdaproteobacteria bacterium RIFOXYD2_FULL_50_16</name>
    <dbReference type="NCBI Taxonomy" id="1817772"/>
    <lineage>
        <taxon>Bacteria</taxon>
        <taxon>Pseudomonadati</taxon>
        <taxon>Pseudomonadota</taxon>
        <taxon>Candidatus Lambdaproteobacteria</taxon>
    </lineage>
</organism>
<dbReference type="Gene3D" id="1.10.40.60">
    <property type="entry name" value="EpsJ-like"/>
    <property type="match status" value="1"/>
</dbReference>
<evidence type="ECO:0008006" key="3">
    <source>
        <dbReference type="Google" id="ProtNLM"/>
    </source>
</evidence>
<reference evidence="1 2" key="1">
    <citation type="journal article" date="2016" name="Nat. Commun.">
        <title>Thousands of microbial genomes shed light on interconnected biogeochemical processes in an aquifer system.</title>
        <authorList>
            <person name="Anantharaman K."/>
            <person name="Brown C.T."/>
            <person name="Hug L.A."/>
            <person name="Sharon I."/>
            <person name="Castelle C.J."/>
            <person name="Probst A.J."/>
            <person name="Thomas B.C."/>
            <person name="Singh A."/>
            <person name="Wilkins M.J."/>
            <person name="Karaoz U."/>
            <person name="Brodie E.L."/>
            <person name="Williams K.H."/>
            <person name="Hubbard S.S."/>
            <person name="Banfield J.F."/>
        </authorList>
    </citation>
    <scope>NUCLEOTIDE SEQUENCE [LARGE SCALE GENOMIC DNA]</scope>
</reference>
<proteinExistence type="predicted"/>
<dbReference type="Proteomes" id="UP000178449">
    <property type="component" value="Unassembled WGS sequence"/>
</dbReference>
<dbReference type="AlphaFoldDB" id="A0A1F6GFZ7"/>
<accession>A0A1F6GFZ7</accession>
<dbReference type="STRING" id="1817772.A2527_02875"/>
<dbReference type="InterPro" id="IPR038072">
    <property type="entry name" value="GspK_central_sf"/>
</dbReference>
<comment type="caution">
    <text evidence="1">The sequence shown here is derived from an EMBL/GenBank/DDBJ whole genome shotgun (WGS) entry which is preliminary data.</text>
</comment>
<name>A0A1F6GFZ7_9PROT</name>
<protein>
    <recommendedName>
        <fullName evidence="3">Type II secretion system protein K</fullName>
    </recommendedName>
</protein>
<dbReference type="EMBL" id="MFNE01000006">
    <property type="protein sequence ID" value="OGG97018.1"/>
    <property type="molecule type" value="Genomic_DNA"/>
</dbReference>
<gene>
    <name evidence="1" type="ORF">A2527_02875</name>
</gene>
<evidence type="ECO:0000313" key="1">
    <source>
        <dbReference type="EMBL" id="OGG97018.1"/>
    </source>
</evidence>
<evidence type="ECO:0000313" key="2">
    <source>
        <dbReference type="Proteomes" id="UP000178449"/>
    </source>
</evidence>